<feature type="binding site" evidence="3">
    <location>
        <position position="198"/>
    </location>
    <ligand>
        <name>substrate</name>
    </ligand>
</feature>
<sequence>MRFDFIKCHGSGNDFPMIDARALELDDAIWAGVARALADRRGPVGGDGLLLLTAGDKIHPFGMRMFNSDGSEAETCLNGLRCVARLGFDLLGVDRASVRLKTSSAEVARDAPIAPGVVTIRETAGPADLDVTRWPMDIGAHENVQAAIAMLPTGRRFTAVAIPNPHLVSFVDSVDEAELVAIGEACEAAPAWLPNRANVSFVEIRGPAALFVRTFERGVGLTDSCGSAMAASAFAACLTGRTEFGAELTVFNRGGLVRAQAESDGMVSLSGNATFEWEGSAEVDAVRGLAGDLAIARHFDAEIAAWAEALEAIG</sequence>
<comment type="pathway">
    <text evidence="3">Amino-acid biosynthesis; L-lysine biosynthesis via DAP pathway; DL-2,6-diaminopimelate from LL-2,6-diaminopimelate: step 1/1.</text>
</comment>
<feature type="active site" description="Proton acceptor" evidence="3">
    <location>
        <position position="225"/>
    </location>
</feature>
<evidence type="ECO:0000256" key="1">
    <source>
        <dbReference type="ARBA" id="ARBA00010219"/>
    </source>
</evidence>
<feature type="binding site" evidence="3">
    <location>
        <position position="13"/>
    </location>
    <ligand>
        <name>substrate</name>
    </ligand>
</feature>
<dbReference type="EC" id="5.1.1.7" evidence="3 4"/>
<comment type="subunit">
    <text evidence="3">Homodimer.</text>
</comment>
<comment type="function">
    <text evidence="3">Catalyzes the stereoinversion of LL-2,6-diaminopimelate (L,L-DAP) to meso-diaminopimelate (meso-DAP), a precursor of L-lysine and an essential component of the bacterial peptidoglycan.</text>
</comment>
<protein>
    <recommendedName>
        <fullName evidence="3 4">Diaminopimelate epimerase</fullName>
        <shortName evidence="3">DAP epimerase</shortName>
        <ecNumber evidence="3 4">5.1.1.7</ecNumber>
    </recommendedName>
    <alternativeName>
        <fullName evidence="3">PLP-independent amino acid racemase</fullName>
    </alternativeName>
</protein>
<feature type="binding site" evidence="3">
    <location>
        <begin position="226"/>
        <end position="227"/>
    </location>
    <ligand>
        <name>substrate</name>
    </ligand>
</feature>
<evidence type="ECO:0000256" key="2">
    <source>
        <dbReference type="ARBA" id="ARBA00023235"/>
    </source>
</evidence>
<feature type="site" description="Could be important to modulate the pK values of the two catalytic cysteine residues" evidence="3">
    <location>
        <position position="216"/>
    </location>
</feature>
<keyword evidence="2 3" id="KW-0413">Isomerase</keyword>
<dbReference type="PANTHER" id="PTHR31689:SF0">
    <property type="entry name" value="DIAMINOPIMELATE EPIMERASE"/>
    <property type="match status" value="1"/>
</dbReference>
<evidence type="ECO:0000313" key="6">
    <source>
        <dbReference type="Proteomes" id="UP001419910"/>
    </source>
</evidence>
<dbReference type="GO" id="GO:0008837">
    <property type="term" value="F:diaminopimelate epimerase activity"/>
    <property type="evidence" value="ECO:0007669"/>
    <property type="project" value="UniProtKB-EC"/>
</dbReference>
<comment type="catalytic activity">
    <reaction evidence="3">
        <text>(2S,6S)-2,6-diaminopimelate = meso-2,6-diaminopimelate</text>
        <dbReference type="Rhea" id="RHEA:15393"/>
        <dbReference type="ChEBI" id="CHEBI:57609"/>
        <dbReference type="ChEBI" id="CHEBI:57791"/>
        <dbReference type="EC" id="5.1.1.7"/>
    </reaction>
</comment>
<keyword evidence="3" id="KW-0963">Cytoplasm</keyword>
<keyword evidence="3" id="KW-0028">Amino-acid biosynthesis</keyword>
<reference evidence="5 6" key="1">
    <citation type="submission" date="2024-05" db="EMBL/GenBank/DDBJ databases">
        <authorList>
            <person name="Liu Q."/>
            <person name="Xin Y.-H."/>
        </authorList>
    </citation>
    <scope>NUCLEOTIDE SEQUENCE [LARGE SCALE GENOMIC DNA]</scope>
    <source>
        <strain evidence="5 6">CGMCC 1.10181</strain>
    </source>
</reference>
<dbReference type="RefSeq" id="WP_343888928.1">
    <property type="nucleotide sequence ID" value="NZ_BAAAEH010000014.1"/>
</dbReference>
<feature type="binding site" evidence="3">
    <location>
        <begin position="216"/>
        <end position="217"/>
    </location>
    <ligand>
        <name>substrate</name>
    </ligand>
</feature>
<feature type="binding site" evidence="3">
    <location>
        <position position="67"/>
    </location>
    <ligand>
        <name>substrate</name>
    </ligand>
</feature>
<feature type="active site" description="Proton donor" evidence="3">
    <location>
        <position position="76"/>
    </location>
</feature>
<dbReference type="SUPFAM" id="SSF54506">
    <property type="entry name" value="Diaminopimelate epimerase-like"/>
    <property type="match status" value="2"/>
</dbReference>
<name>A0ABU9Y5Q9_9SPHN</name>
<proteinExistence type="inferred from homology"/>
<accession>A0ABU9Y5Q9</accession>
<dbReference type="EMBL" id="JBDIME010000014">
    <property type="protein sequence ID" value="MEN2791134.1"/>
    <property type="molecule type" value="Genomic_DNA"/>
</dbReference>
<keyword evidence="6" id="KW-1185">Reference proteome</keyword>
<organism evidence="5 6">
    <name type="scientific">Sphingomonas oligophenolica</name>
    <dbReference type="NCBI Taxonomy" id="301154"/>
    <lineage>
        <taxon>Bacteria</taxon>
        <taxon>Pseudomonadati</taxon>
        <taxon>Pseudomonadota</taxon>
        <taxon>Alphaproteobacteria</taxon>
        <taxon>Sphingomonadales</taxon>
        <taxon>Sphingomonadaceae</taxon>
        <taxon>Sphingomonas</taxon>
    </lineage>
</organism>
<evidence type="ECO:0000256" key="3">
    <source>
        <dbReference type="HAMAP-Rule" id="MF_00197"/>
    </source>
</evidence>
<dbReference type="InterPro" id="IPR001653">
    <property type="entry name" value="DAP_epimerase_DapF"/>
</dbReference>
<comment type="caution">
    <text evidence="3">Lacks conserved residue(s) required for the propagation of feature annotation.</text>
</comment>
<comment type="subcellular location">
    <subcellularLocation>
        <location evidence="3">Cytoplasm</location>
    </subcellularLocation>
</comment>
<dbReference type="Gene3D" id="3.10.310.10">
    <property type="entry name" value="Diaminopimelate Epimerase, Chain A, domain 1"/>
    <property type="match status" value="2"/>
</dbReference>
<dbReference type="Pfam" id="PF01678">
    <property type="entry name" value="DAP_epimerase"/>
    <property type="match status" value="2"/>
</dbReference>
<evidence type="ECO:0000256" key="4">
    <source>
        <dbReference type="NCBIfam" id="TIGR00652"/>
    </source>
</evidence>
<gene>
    <name evidence="3 5" type="primary">dapF</name>
    <name evidence="5" type="ORF">ABC974_15980</name>
</gene>
<dbReference type="PANTHER" id="PTHR31689">
    <property type="entry name" value="DIAMINOPIMELATE EPIMERASE, CHLOROPLASTIC"/>
    <property type="match status" value="1"/>
</dbReference>
<comment type="similarity">
    <text evidence="1 3">Belongs to the diaminopimelate epimerase family.</text>
</comment>
<comment type="caution">
    <text evidence="5">The sequence shown here is derived from an EMBL/GenBank/DDBJ whole genome shotgun (WGS) entry which is preliminary data.</text>
</comment>
<feature type="binding site" evidence="3">
    <location>
        <position position="164"/>
    </location>
    <ligand>
        <name>substrate</name>
    </ligand>
</feature>
<evidence type="ECO:0000313" key="5">
    <source>
        <dbReference type="EMBL" id="MEN2791134.1"/>
    </source>
</evidence>
<dbReference type="HAMAP" id="MF_00197">
    <property type="entry name" value="DAP_epimerase"/>
    <property type="match status" value="1"/>
</dbReference>
<feature type="site" description="Could be important to modulate the pK values of the two catalytic cysteine residues" evidence="3">
    <location>
        <position position="166"/>
    </location>
</feature>
<dbReference type="Proteomes" id="UP001419910">
    <property type="component" value="Unassembled WGS sequence"/>
</dbReference>
<dbReference type="NCBIfam" id="TIGR00652">
    <property type="entry name" value="DapF"/>
    <property type="match status" value="1"/>
</dbReference>
<keyword evidence="3" id="KW-0457">Lysine biosynthesis</keyword>